<keyword evidence="2" id="KW-1185">Reference proteome</keyword>
<proteinExistence type="predicted"/>
<dbReference type="EMBL" id="BMXP01000003">
    <property type="protein sequence ID" value="GGW84728.1"/>
    <property type="molecule type" value="Genomic_DNA"/>
</dbReference>
<dbReference type="AlphaFoldDB" id="A0A918JK68"/>
<gene>
    <name evidence="1" type="ORF">GCM10007391_18100</name>
</gene>
<dbReference type="Proteomes" id="UP000631300">
    <property type="component" value="Unassembled WGS sequence"/>
</dbReference>
<protein>
    <submittedName>
        <fullName evidence="1">Uncharacterized protein</fullName>
    </submittedName>
</protein>
<reference evidence="1" key="1">
    <citation type="journal article" date="2014" name="Int. J. Syst. Evol. Microbiol.">
        <title>Complete genome sequence of Corynebacterium casei LMG S-19264T (=DSM 44701T), isolated from a smear-ripened cheese.</title>
        <authorList>
            <consortium name="US DOE Joint Genome Institute (JGI-PGF)"/>
            <person name="Walter F."/>
            <person name="Albersmeier A."/>
            <person name="Kalinowski J."/>
            <person name="Ruckert C."/>
        </authorList>
    </citation>
    <scope>NUCLEOTIDE SEQUENCE</scope>
    <source>
        <strain evidence="1">KCTC 22164</strain>
    </source>
</reference>
<evidence type="ECO:0000313" key="2">
    <source>
        <dbReference type="Proteomes" id="UP000631300"/>
    </source>
</evidence>
<organism evidence="1 2">
    <name type="scientific">Alteromonas halophila</name>
    <dbReference type="NCBI Taxonomy" id="516698"/>
    <lineage>
        <taxon>Bacteria</taxon>
        <taxon>Pseudomonadati</taxon>
        <taxon>Pseudomonadota</taxon>
        <taxon>Gammaproteobacteria</taxon>
        <taxon>Alteromonadales</taxon>
        <taxon>Alteromonadaceae</taxon>
        <taxon>Alteromonas/Salinimonas group</taxon>
        <taxon>Alteromonas</taxon>
    </lineage>
</organism>
<reference evidence="1" key="2">
    <citation type="submission" date="2020-09" db="EMBL/GenBank/DDBJ databases">
        <authorList>
            <person name="Sun Q."/>
            <person name="Kim S."/>
        </authorList>
    </citation>
    <scope>NUCLEOTIDE SEQUENCE</scope>
    <source>
        <strain evidence="1">KCTC 22164</strain>
    </source>
</reference>
<name>A0A918JK68_9ALTE</name>
<accession>A0A918JK68</accession>
<comment type="caution">
    <text evidence="1">The sequence shown here is derived from an EMBL/GenBank/DDBJ whole genome shotgun (WGS) entry which is preliminary data.</text>
</comment>
<evidence type="ECO:0000313" key="1">
    <source>
        <dbReference type="EMBL" id="GGW84728.1"/>
    </source>
</evidence>
<sequence>MWLSDIINRLILVINHMVTMQLARTFLLVILTFSLSLQVIAAGNDTVCHHEHMNQAVMADMQSDCHENDMAVQPPCCENDCQCDSHLLHSSAFIADDSELAVRLNLCLRVFMPYLRRYGYLISPITVLRGTPKPC</sequence>